<evidence type="ECO:0000313" key="2">
    <source>
        <dbReference type="Proteomes" id="UP001314205"/>
    </source>
</evidence>
<proteinExistence type="predicted"/>
<sequence>MDEDEEPIIVCFTCHARLIRCLTLQQQAIESDAILKQLLAGGSMSIPNHHEARDKIQFTPISHIDIRPVECYVENNCKDDMFSLESVKVEEENFEIENSTFEENWNHEIGKIYTFCNNNKISYKLPNVKWLL</sequence>
<gene>
    <name evidence="1" type="ORF">PARMNEM_LOCUS11776</name>
</gene>
<dbReference type="Proteomes" id="UP001314205">
    <property type="component" value="Unassembled WGS sequence"/>
</dbReference>
<name>A0AAV1LBY3_9NEOP</name>
<accession>A0AAV1LBY3</accession>
<protein>
    <recommendedName>
        <fullName evidence="3">ZAD domain-containing protein</fullName>
    </recommendedName>
</protein>
<comment type="caution">
    <text evidence="1">The sequence shown here is derived from an EMBL/GenBank/DDBJ whole genome shotgun (WGS) entry which is preliminary data.</text>
</comment>
<dbReference type="EMBL" id="CAVLGL010000087">
    <property type="protein sequence ID" value="CAK1591579.1"/>
    <property type="molecule type" value="Genomic_DNA"/>
</dbReference>
<reference evidence="1 2" key="1">
    <citation type="submission" date="2023-11" db="EMBL/GenBank/DDBJ databases">
        <authorList>
            <person name="Hedman E."/>
            <person name="Englund M."/>
            <person name="Stromberg M."/>
            <person name="Nyberg Akerstrom W."/>
            <person name="Nylinder S."/>
            <person name="Jareborg N."/>
            <person name="Kallberg Y."/>
            <person name="Kronander E."/>
        </authorList>
    </citation>
    <scope>NUCLEOTIDE SEQUENCE [LARGE SCALE GENOMIC DNA]</scope>
</reference>
<dbReference type="AlphaFoldDB" id="A0AAV1LBY3"/>
<evidence type="ECO:0000313" key="1">
    <source>
        <dbReference type="EMBL" id="CAK1591579.1"/>
    </source>
</evidence>
<organism evidence="1 2">
    <name type="scientific">Parnassius mnemosyne</name>
    <name type="common">clouded apollo</name>
    <dbReference type="NCBI Taxonomy" id="213953"/>
    <lineage>
        <taxon>Eukaryota</taxon>
        <taxon>Metazoa</taxon>
        <taxon>Ecdysozoa</taxon>
        <taxon>Arthropoda</taxon>
        <taxon>Hexapoda</taxon>
        <taxon>Insecta</taxon>
        <taxon>Pterygota</taxon>
        <taxon>Neoptera</taxon>
        <taxon>Endopterygota</taxon>
        <taxon>Lepidoptera</taxon>
        <taxon>Glossata</taxon>
        <taxon>Ditrysia</taxon>
        <taxon>Papilionoidea</taxon>
        <taxon>Papilionidae</taxon>
        <taxon>Parnassiinae</taxon>
        <taxon>Parnassini</taxon>
        <taxon>Parnassius</taxon>
        <taxon>Driopa</taxon>
    </lineage>
</organism>
<keyword evidence="2" id="KW-1185">Reference proteome</keyword>
<evidence type="ECO:0008006" key="3">
    <source>
        <dbReference type="Google" id="ProtNLM"/>
    </source>
</evidence>